<proteinExistence type="predicted"/>
<protein>
    <submittedName>
        <fullName evidence="1">Uncharacterized protein</fullName>
    </submittedName>
</protein>
<dbReference type="Proteomes" id="UP001592582">
    <property type="component" value="Unassembled WGS sequence"/>
</dbReference>
<keyword evidence="2" id="KW-1185">Reference proteome</keyword>
<comment type="caution">
    <text evidence="1">The sequence shown here is derived from an EMBL/GenBank/DDBJ whole genome shotgun (WGS) entry which is preliminary data.</text>
</comment>
<gene>
    <name evidence="1" type="ORF">ACEZDG_04705</name>
</gene>
<sequence>MDSWEGAAELEWWANRITCLDGIGVRVTVCVSGDDWTCDAVFDPPLSRDAQEGFDFLMELDPLFTLRFDEEGTMPTEIRSFDGGSTILVDVSVTEDQGRLSLAAFEAEAA</sequence>
<accession>A0ABV6V4E1</accession>
<evidence type="ECO:0000313" key="2">
    <source>
        <dbReference type="Proteomes" id="UP001592582"/>
    </source>
</evidence>
<evidence type="ECO:0000313" key="1">
    <source>
        <dbReference type="EMBL" id="MFC1408575.1"/>
    </source>
</evidence>
<organism evidence="1 2">
    <name type="scientific">Streptacidiphilus alkalitolerans</name>
    <dbReference type="NCBI Taxonomy" id="3342712"/>
    <lineage>
        <taxon>Bacteria</taxon>
        <taxon>Bacillati</taxon>
        <taxon>Actinomycetota</taxon>
        <taxon>Actinomycetes</taxon>
        <taxon>Kitasatosporales</taxon>
        <taxon>Streptomycetaceae</taxon>
        <taxon>Streptacidiphilus</taxon>
    </lineage>
</organism>
<name>A0ABV6V4E1_9ACTN</name>
<dbReference type="EMBL" id="JBHEZX010000002">
    <property type="protein sequence ID" value="MFC1408575.1"/>
    <property type="molecule type" value="Genomic_DNA"/>
</dbReference>
<reference evidence="1 2" key="1">
    <citation type="submission" date="2024-09" db="EMBL/GenBank/DDBJ databases">
        <authorList>
            <person name="Lee S.D."/>
        </authorList>
    </citation>
    <scope>NUCLEOTIDE SEQUENCE [LARGE SCALE GENOMIC DNA]</scope>
    <source>
        <strain evidence="1 2">N1-1</strain>
    </source>
</reference>